<accession>A0A2H0LNH4</accession>
<evidence type="ECO:0000313" key="3">
    <source>
        <dbReference type="EMBL" id="PIQ85992.1"/>
    </source>
</evidence>
<organism evidence="3 4">
    <name type="scientific">Candidatus Abzuiibacterium crystallinum</name>
    <dbReference type="NCBI Taxonomy" id="1974748"/>
    <lineage>
        <taxon>Bacteria</taxon>
        <taxon>Pseudomonadati</taxon>
        <taxon>Candidatus Omnitrophota</taxon>
        <taxon>Candidatus Abzuiibacterium</taxon>
    </lineage>
</organism>
<dbReference type="Pfam" id="PF13439">
    <property type="entry name" value="Glyco_transf_4"/>
    <property type="match status" value="1"/>
</dbReference>
<feature type="domain" description="Glycosyltransferase subfamily 4-like N-terminal" evidence="2">
    <location>
        <begin position="14"/>
        <end position="173"/>
    </location>
</feature>
<gene>
    <name evidence="3" type="ORF">COV74_06575</name>
</gene>
<evidence type="ECO:0000259" key="1">
    <source>
        <dbReference type="Pfam" id="PF00534"/>
    </source>
</evidence>
<dbReference type="InterPro" id="IPR028098">
    <property type="entry name" value="Glyco_trans_4-like_N"/>
</dbReference>
<protein>
    <recommendedName>
        <fullName evidence="5">Glycosyl transferase</fullName>
    </recommendedName>
</protein>
<dbReference type="GO" id="GO:0016757">
    <property type="term" value="F:glycosyltransferase activity"/>
    <property type="evidence" value="ECO:0007669"/>
    <property type="project" value="InterPro"/>
</dbReference>
<dbReference type="PANTHER" id="PTHR45947">
    <property type="entry name" value="SULFOQUINOVOSYL TRANSFERASE SQD2"/>
    <property type="match status" value="1"/>
</dbReference>
<dbReference type="AlphaFoldDB" id="A0A2H0LNH4"/>
<evidence type="ECO:0008006" key="5">
    <source>
        <dbReference type="Google" id="ProtNLM"/>
    </source>
</evidence>
<dbReference type="EMBL" id="PCVY01000055">
    <property type="protein sequence ID" value="PIQ85992.1"/>
    <property type="molecule type" value="Genomic_DNA"/>
</dbReference>
<dbReference type="Pfam" id="PF00534">
    <property type="entry name" value="Glycos_transf_1"/>
    <property type="match status" value="1"/>
</dbReference>
<proteinExistence type="predicted"/>
<comment type="caution">
    <text evidence="3">The sequence shown here is derived from an EMBL/GenBank/DDBJ whole genome shotgun (WGS) entry which is preliminary data.</text>
</comment>
<dbReference type="Gene3D" id="3.40.50.2000">
    <property type="entry name" value="Glycogen Phosphorylase B"/>
    <property type="match status" value="2"/>
</dbReference>
<feature type="domain" description="Glycosyl transferase family 1" evidence="1">
    <location>
        <begin position="184"/>
        <end position="352"/>
    </location>
</feature>
<evidence type="ECO:0000259" key="2">
    <source>
        <dbReference type="Pfam" id="PF13439"/>
    </source>
</evidence>
<dbReference type="PANTHER" id="PTHR45947:SF13">
    <property type="entry name" value="TRANSFERASE"/>
    <property type="match status" value="1"/>
</dbReference>
<dbReference type="InterPro" id="IPR050194">
    <property type="entry name" value="Glycosyltransferase_grp1"/>
</dbReference>
<evidence type="ECO:0000313" key="4">
    <source>
        <dbReference type="Proteomes" id="UP000230859"/>
    </source>
</evidence>
<dbReference type="Proteomes" id="UP000230859">
    <property type="component" value="Unassembled WGS sequence"/>
</dbReference>
<dbReference type="SUPFAM" id="SSF53756">
    <property type="entry name" value="UDP-Glycosyltransferase/glycogen phosphorylase"/>
    <property type="match status" value="1"/>
</dbReference>
<reference evidence="3 4" key="1">
    <citation type="submission" date="2017-09" db="EMBL/GenBank/DDBJ databases">
        <title>Depth-based differentiation of microbial function through sediment-hosted aquifers and enrichment of novel symbionts in the deep terrestrial subsurface.</title>
        <authorList>
            <person name="Probst A.J."/>
            <person name="Ladd B."/>
            <person name="Jarett J.K."/>
            <person name="Geller-Mcgrath D.E."/>
            <person name="Sieber C.M."/>
            <person name="Emerson J.B."/>
            <person name="Anantharaman K."/>
            <person name="Thomas B.C."/>
            <person name="Malmstrom R."/>
            <person name="Stieglmeier M."/>
            <person name="Klingl A."/>
            <person name="Woyke T."/>
            <person name="Ryan C.M."/>
            <person name="Banfield J.F."/>
        </authorList>
    </citation>
    <scope>NUCLEOTIDE SEQUENCE [LARGE SCALE GENOMIC DNA]</scope>
    <source>
        <strain evidence="3">CG11_big_fil_rev_8_21_14_0_20_45_26</strain>
    </source>
</reference>
<name>A0A2H0LNH4_9BACT</name>
<sequence>MKVLHVTADFEPKWGGVYHAVTGMADSLSKHTDVHIFGSTRTKNPDAGTPHPRAEVFPTASKFQFSFAIKKKLEEAICAYDLVHIHGLWQFPLSYAAALAKKKGIPYVYHIHGMLDEWCLKHHAVRKYIYSALWERAHLNGARRIICVTEHEEKQLKHFGVTAPTIVIPNGITRDDAEAKASKELFLKKYPVFESTTIITTLGRIHPKKGLDLLLRAFEKLFQPPGRAKLIIAGPSEDKPYERKLRRFVDQHKLGGHVIFLGPIYGDEKKAMLAASHIFVLASRDEGFSLSLLEAMAQSVPVIVTDACHFPQIETQKAGIQVSPDPNEILSAISLLVVDERKCQEMGEAGRRLVLAQYQWDAIALKLVSQYRQILEEEKK</sequence>
<dbReference type="InterPro" id="IPR001296">
    <property type="entry name" value="Glyco_trans_1"/>
</dbReference>